<feature type="domain" description="LysM" evidence="2">
    <location>
        <begin position="76"/>
        <end position="119"/>
    </location>
</feature>
<organism evidence="4 5">
    <name type="scientific">Peribacillus glennii</name>
    <dbReference type="NCBI Taxonomy" id="2303991"/>
    <lineage>
        <taxon>Bacteria</taxon>
        <taxon>Bacillati</taxon>
        <taxon>Bacillota</taxon>
        <taxon>Bacilli</taxon>
        <taxon>Bacillales</taxon>
        <taxon>Bacillaceae</taxon>
        <taxon>Peribacillus</taxon>
    </lineage>
</organism>
<feature type="domain" description="LysM" evidence="2">
    <location>
        <begin position="124"/>
        <end position="167"/>
    </location>
</feature>
<evidence type="ECO:0000313" key="4">
    <source>
        <dbReference type="EMBL" id="RFU65819.1"/>
    </source>
</evidence>
<dbReference type="SUPFAM" id="SSF54106">
    <property type="entry name" value="LysM domain"/>
    <property type="match status" value="2"/>
</dbReference>
<reference evidence="4 5" key="1">
    <citation type="submission" date="2018-08" db="EMBL/GenBank/DDBJ databases">
        <title>Bacillus chawlae sp. nov., Bacillus glennii sp. nov., and Bacillus saganii sp. nov. Isolated from the Vehicle Assembly Building at Kennedy Space Center where the Viking Spacecraft were Assembled.</title>
        <authorList>
            <person name="Seuylemezian A."/>
            <person name="Vaishampayan P."/>
        </authorList>
    </citation>
    <scope>NUCLEOTIDE SEQUENCE [LARGE SCALE GENOMIC DNA]</scope>
    <source>
        <strain evidence="4 5">V44-8</strain>
    </source>
</reference>
<dbReference type="Proteomes" id="UP000262939">
    <property type="component" value="Unassembled WGS sequence"/>
</dbReference>
<accession>A0A372LIC1</accession>
<dbReference type="InterPro" id="IPR036779">
    <property type="entry name" value="LysM_dom_sf"/>
</dbReference>
<gene>
    <name evidence="4" type="ORF">D0466_08100</name>
</gene>
<sequence length="504" mass="56397">MKKIFGSFIVFCLLFVSIFPDNEGAAGKTLSIGTIKVEKAHVYSLPKQGSTIVSVLKKGEQYPVIATVAGDSASSIMHTVASGNTLRIIADQYGVKVAELQKANHLKTMRISVGQKLKIPQHYTVHKVVSGDTLYKLSVKYGVTVSDLTKLNNLKTTILTIRQKINIPDYYCQVQLLGGKKGWVKKSLLQQTAKKQIVMGWKYNGSADTYMKQMNQPNLNVVSPRTYSLNNTDTMVSVSVDTKYIEAAHAQGKQVWPLFGNRFDPVLTDSILSDPEKRAKVVRTLRDSLVQSGSDGINVDFENIHIKNKRDYVRFIGELKNALQPHGILVSVDVTRENGDPFWSGSLDRKNLGKIADYIIMMGYDEHWGGSPVAGSVASMPWTKEGIRLLKNDVPSHKIILGVPFYTREWVTNLSTNNVKSIDRTMAEAEQIISSKGLVKVWDKKTKQNYVEYTANGEKHQIWVEDKKSIELRMDIVRENHLGGAAAWYIGSETPDIWGVYHFN</sequence>
<proteinExistence type="predicted"/>
<dbReference type="Gene3D" id="3.20.20.80">
    <property type="entry name" value="Glycosidases"/>
    <property type="match status" value="1"/>
</dbReference>
<name>A0A372LIC1_9BACI</name>
<keyword evidence="1" id="KW-0378">Hydrolase</keyword>
<dbReference type="SUPFAM" id="SSF51445">
    <property type="entry name" value="(Trans)glycosidases"/>
    <property type="match status" value="1"/>
</dbReference>
<dbReference type="CDD" id="cd00118">
    <property type="entry name" value="LysM"/>
    <property type="match status" value="2"/>
</dbReference>
<dbReference type="SMART" id="SM00257">
    <property type="entry name" value="LysM"/>
    <property type="match status" value="2"/>
</dbReference>
<dbReference type="Gene3D" id="3.10.50.10">
    <property type="match status" value="1"/>
</dbReference>
<dbReference type="Pfam" id="PF00704">
    <property type="entry name" value="Glyco_hydro_18"/>
    <property type="match status" value="1"/>
</dbReference>
<feature type="domain" description="GH18" evidence="3">
    <location>
        <begin position="195"/>
        <end position="504"/>
    </location>
</feature>
<dbReference type="InterPro" id="IPR029070">
    <property type="entry name" value="Chitinase_insertion_sf"/>
</dbReference>
<dbReference type="InterPro" id="IPR011583">
    <property type="entry name" value="Chitinase_II/V-like_cat"/>
</dbReference>
<dbReference type="SMART" id="SM00636">
    <property type="entry name" value="Glyco_18"/>
    <property type="match status" value="1"/>
</dbReference>
<dbReference type="AlphaFoldDB" id="A0A372LIC1"/>
<dbReference type="GO" id="GO:0008061">
    <property type="term" value="F:chitin binding"/>
    <property type="evidence" value="ECO:0007669"/>
    <property type="project" value="InterPro"/>
</dbReference>
<dbReference type="Gene3D" id="3.10.350.10">
    <property type="entry name" value="LysM domain"/>
    <property type="match status" value="2"/>
</dbReference>
<dbReference type="EMBL" id="QVTD01000003">
    <property type="protein sequence ID" value="RFU65819.1"/>
    <property type="molecule type" value="Genomic_DNA"/>
</dbReference>
<keyword evidence="5" id="KW-1185">Reference proteome</keyword>
<dbReference type="PROSITE" id="PS51782">
    <property type="entry name" value="LYSM"/>
    <property type="match status" value="2"/>
</dbReference>
<dbReference type="InterPro" id="IPR017853">
    <property type="entry name" value="GH"/>
</dbReference>
<dbReference type="PANTHER" id="PTHR46066:SF2">
    <property type="entry name" value="CHITINASE DOMAIN-CONTAINING PROTEIN 1"/>
    <property type="match status" value="1"/>
</dbReference>
<dbReference type="PANTHER" id="PTHR46066">
    <property type="entry name" value="CHITINASE DOMAIN-CONTAINING PROTEIN 1 FAMILY MEMBER"/>
    <property type="match status" value="1"/>
</dbReference>
<dbReference type="RefSeq" id="WP_117321990.1">
    <property type="nucleotide sequence ID" value="NZ_QVTD01000003.1"/>
</dbReference>
<dbReference type="Pfam" id="PF01476">
    <property type="entry name" value="LysM"/>
    <property type="match status" value="2"/>
</dbReference>
<comment type="caution">
    <text evidence="4">The sequence shown here is derived from an EMBL/GenBank/DDBJ whole genome shotgun (WGS) entry which is preliminary data.</text>
</comment>
<dbReference type="PROSITE" id="PS51910">
    <property type="entry name" value="GH18_2"/>
    <property type="match status" value="1"/>
</dbReference>
<dbReference type="GO" id="GO:0016798">
    <property type="term" value="F:hydrolase activity, acting on glycosyl bonds"/>
    <property type="evidence" value="ECO:0007669"/>
    <property type="project" value="UniProtKB-KW"/>
</dbReference>
<keyword evidence="1" id="KW-0326">Glycosidase</keyword>
<evidence type="ECO:0000313" key="5">
    <source>
        <dbReference type="Proteomes" id="UP000262939"/>
    </source>
</evidence>
<dbReference type="GO" id="GO:0005975">
    <property type="term" value="P:carbohydrate metabolic process"/>
    <property type="evidence" value="ECO:0007669"/>
    <property type="project" value="InterPro"/>
</dbReference>
<evidence type="ECO:0000259" key="3">
    <source>
        <dbReference type="PROSITE" id="PS51910"/>
    </source>
</evidence>
<dbReference type="InterPro" id="IPR018392">
    <property type="entry name" value="LysM"/>
</dbReference>
<dbReference type="OrthoDB" id="9775889at2"/>
<protein>
    <submittedName>
        <fullName evidence="4">LysM peptidoglycan-binding domain-containing protein</fullName>
    </submittedName>
</protein>
<dbReference type="InterPro" id="IPR001223">
    <property type="entry name" value="Glyco_hydro18_cat"/>
</dbReference>
<evidence type="ECO:0000256" key="1">
    <source>
        <dbReference type="ARBA" id="ARBA00023295"/>
    </source>
</evidence>
<evidence type="ECO:0000259" key="2">
    <source>
        <dbReference type="PROSITE" id="PS51782"/>
    </source>
</evidence>